<dbReference type="AlphaFoldDB" id="A0A2G5DGH3"/>
<dbReference type="InterPro" id="IPR036047">
    <property type="entry name" value="F-box-like_dom_sf"/>
</dbReference>
<reference evidence="2 3" key="1">
    <citation type="submission" date="2017-09" db="EMBL/GenBank/DDBJ databases">
        <title>WGS assembly of Aquilegia coerulea Goldsmith.</title>
        <authorList>
            <person name="Hodges S."/>
            <person name="Kramer E."/>
            <person name="Nordborg M."/>
            <person name="Tomkins J."/>
            <person name="Borevitz J."/>
            <person name="Derieg N."/>
            <person name="Yan J."/>
            <person name="Mihaltcheva S."/>
            <person name="Hayes R.D."/>
            <person name="Rokhsar D."/>
        </authorList>
    </citation>
    <scope>NUCLEOTIDE SEQUENCE [LARGE SCALE GENOMIC DNA]</scope>
    <source>
        <strain evidence="3">cv. Goldsmith</strain>
    </source>
</reference>
<gene>
    <name evidence="2" type="ORF">AQUCO_02000211v1</name>
</gene>
<dbReference type="SUPFAM" id="SSF81383">
    <property type="entry name" value="F-box domain"/>
    <property type="match status" value="1"/>
</dbReference>
<feature type="domain" description="F-box" evidence="1">
    <location>
        <begin position="8"/>
        <end position="49"/>
    </location>
</feature>
<dbReference type="InParanoid" id="A0A2G5DGH3"/>
<dbReference type="Gene3D" id="1.20.1280.50">
    <property type="match status" value="1"/>
</dbReference>
<sequence length="378" mass="43907">MLPNWSELPEELVSIISEKFNFYEDYLRFSSVCHSWRSVTLNNHKRHSQFLKYFPWLMLPADEDEEEDDHRNFFIPSENKIRRLYLPESCGCHCWGSPYGWLVTLGFDQQFHLLNPLSRARLSLPPLSTFKDRSFTDKYPGHNRMCCVRKAIVSTDENNQVLLVCLIMGGSRRLALARPGDTTWTVVQYSNLHKDVIDFNGQVYTIQSRQIMLCDQVSGSGPTLIHFADFPDGVPGYEQFYLVEFGGNLHLVVRALDDTQTQTQLPPREFHHCIETLYFEVYKLDLSTRKWDEQLETLGDYALFLGSNTSFSLKASDYPECKPGCIYYTDDYDENADRLVGRNMGIYNLETDIFEPLYEGDDILSRFSPPVWITPNPF</sequence>
<dbReference type="OrthoDB" id="642536at2759"/>
<name>A0A2G5DGH3_AQUCA</name>
<keyword evidence="3" id="KW-1185">Reference proteome</keyword>
<evidence type="ECO:0000259" key="1">
    <source>
        <dbReference type="SMART" id="SM00256"/>
    </source>
</evidence>
<evidence type="ECO:0000313" key="3">
    <source>
        <dbReference type="Proteomes" id="UP000230069"/>
    </source>
</evidence>
<organism evidence="2 3">
    <name type="scientific">Aquilegia coerulea</name>
    <name type="common">Rocky mountain columbine</name>
    <dbReference type="NCBI Taxonomy" id="218851"/>
    <lineage>
        <taxon>Eukaryota</taxon>
        <taxon>Viridiplantae</taxon>
        <taxon>Streptophyta</taxon>
        <taxon>Embryophyta</taxon>
        <taxon>Tracheophyta</taxon>
        <taxon>Spermatophyta</taxon>
        <taxon>Magnoliopsida</taxon>
        <taxon>Ranunculales</taxon>
        <taxon>Ranunculaceae</taxon>
        <taxon>Thalictroideae</taxon>
        <taxon>Aquilegia</taxon>
    </lineage>
</organism>
<proteinExistence type="predicted"/>
<dbReference type="SMART" id="SM00256">
    <property type="entry name" value="FBOX"/>
    <property type="match status" value="1"/>
</dbReference>
<accession>A0A2G5DGH3</accession>
<dbReference type="InterPro" id="IPR001810">
    <property type="entry name" value="F-box_dom"/>
</dbReference>
<evidence type="ECO:0000313" key="2">
    <source>
        <dbReference type="EMBL" id="PIA42616.1"/>
    </source>
</evidence>
<dbReference type="InterPro" id="IPR005174">
    <property type="entry name" value="KIB1-4_b-propeller"/>
</dbReference>
<dbReference type="STRING" id="218851.A0A2G5DGH3"/>
<dbReference type="PANTHER" id="PTHR44259:SF114">
    <property type="entry name" value="OS06G0707300 PROTEIN"/>
    <property type="match status" value="1"/>
</dbReference>
<dbReference type="EMBL" id="KZ305037">
    <property type="protein sequence ID" value="PIA42616.1"/>
    <property type="molecule type" value="Genomic_DNA"/>
</dbReference>
<dbReference type="InterPro" id="IPR050942">
    <property type="entry name" value="F-box_BR-signaling"/>
</dbReference>
<protein>
    <recommendedName>
        <fullName evidence="1">F-box domain-containing protein</fullName>
    </recommendedName>
</protein>
<dbReference type="Pfam" id="PF00646">
    <property type="entry name" value="F-box"/>
    <property type="match status" value="1"/>
</dbReference>
<dbReference type="Pfam" id="PF03478">
    <property type="entry name" value="Beta-prop_KIB1-4"/>
    <property type="match status" value="1"/>
</dbReference>
<dbReference type="Proteomes" id="UP000230069">
    <property type="component" value="Unassembled WGS sequence"/>
</dbReference>
<dbReference type="PANTHER" id="PTHR44259">
    <property type="entry name" value="OS07G0183000 PROTEIN-RELATED"/>
    <property type="match status" value="1"/>
</dbReference>